<comment type="caution">
    <text evidence="2">The sequence shown here is derived from an EMBL/GenBank/DDBJ whole genome shotgun (WGS) entry which is preliminary data.</text>
</comment>
<accession>A0AA38GBR6</accession>
<keyword evidence="3" id="KW-1185">Reference proteome</keyword>
<proteinExistence type="predicted"/>
<evidence type="ECO:0000313" key="2">
    <source>
        <dbReference type="EMBL" id="KAH9320246.1"/>
    </source>
</evidence>
<reference evidence="2 3" key="1">
    <citation type="journal article" date="2021" name="Nat. Plants">
        <title>The Taxus genome provides insights into paclitaxel biosynthesis.</title>
        <authorList>
            <person name="Xiong X."/>
            <person name="Gou J."/>
            <person name="Liao Q."/>
            <person name="Li Y."/>
            <person name="Zhou Q."/>
            <person name="Bi G."/>
            <person name="Li C."/>
            <person name="Du R."/>
            <person name="Wang X."/>
            <person name="Sun T."/>
            <person name="Guo L."/>
            <person name="Liang H."/>
            <person name="Lu P."/>
            <person name="Wu Y."/>
            <person name="Zhang Z."/>
            <person name="Ro D.K."/>
            <person name="Shang Y."/>
            <person name="Huang S."/>
            <person name="Yan J."/>
        </authorList>
    </citation>
    <scope>NUCLEOTIDE SEQUENCE [LARGE SCALE GENOMIC DNA]</scope>
    <source>
        <strain evidence="2">Ta-2019</strain>
    </source>
</reference>
<feature type="region of interest" description="Disordered" evidence="1">
    <location>
        <begin position="36"/>
        <end position="55"/>
    </location>
</feature>
<name>A0AA38GBR6_TAXCH</name>
<gene>
    <name evidence="2" type="ORF">KI387_022015</name>
</gene>
<protein>
    <submittedName>
        <fullName evidence="2">Uncharacterized protein</fullName>
    </submittedName>
</protein>
<evidence type="ECO:0000256" key="1">
    <source>
        <dbReference type="SAM" id="MobiDB-lite"/>
    </source>
</evidence>
<dbReference type="Proteomes" id="UP000824469">
    <property type="component" value="Unassembled WGS sequence"/>
</dbReference>
<evidence type="ECO:0000313" key="3">
    <source>
        <dbReference type="Proteomes" id="UP000824469"/>
    </source>
</evidence>
<dbReference type="EMBL" id="JAHRHJ020000004">
    <property type="protein sequence ID" value="KAH9320246.1"/>
    <property type="molecule type" value="Genomic_DNA"/>
</dbReference>
<feature type="non-terminal residue" evidence="2">
    <location>
        <position position="55"/>
    </location>
</feature>
<organism evidence="2 3">
    <name type="scientific">Taxus chinensis</name>
    <name type="common">Chinese yew</name>
    <name type="synonym">Taxus wallichiana var. chinensis</name>
    <dbReference type="NCBI Taxonomy" id="29808"/>
    <lineage>
        <taxon>Eukaryota</taxon>
        <taxon>Viridiplantae</taxon>
        <taxon>Streptophyta</taxon>
        <taxon>Embryophyta</taxon>
        <taxon>Tracheophyta</taxon>
        <taxon>Spermatophyta</taxon>
        <taxon>Pinopsida</taxon>
        <taxon>Pinidae</taxon>
        <taxon>Conifers II</taxon>
        <taxon>Cupressales</taxon>
        <taxon>Taxaceae</taxon>
        <taxon>Taxus</taxon>
    </lineage>
</organism>
<sequence length="55" mass="6092">MITLIRGKFPERNMPQMCLGTGRRRRLAIRPQRARALEGGSTGKSIEVGRGLRAA</sequence>
<dbReference type="AlphaFoldDB" id="A0AA38GBR6"/>